<organism evidence="3 4">
    <name type="scientific">Candidatus Tokpelaia hoelldobleri</name>
    <dbReference type="NCBI Taxonomy" id="1902579"/>
    <lineage>
        <taxon>Bacteria</taxon>
        <taxon>Pseudomonadati</taxon>
        <taxon>Pseudomonadota</taxon>
        <taxon>Alphaproteobacteria</taxon>
        <taxon>Hyphomicrobiales</taxon>
        <taxon>Candidatus Tokpelaia</taxon>
    </lineage>
</organism>
<dbReference type="InterPro" id="IPR029063">
    <property type="entry name" value="SAM-dependent_MTases_sf"/>
</dbReference>
<dbReference type="GO" id="GO:0032259">
    <property type="term" value="P:methylation"/>
    <property type="evidence" value="ECO:0007669"/>
    <property type="project" value="UniProtKB-KW"/>
</dbReference>
<dbReference type="Proteomes" id="UP000188912">
    <property type="component" value="Chromosome"/>
</dbReference>
<dbReference type="EMBL" id="CP017315">
    <property type="protein sequence ID" value="AQS41885.1"/>
    <property type="molecule type" value="Genomic_DNA"/>
</dbReference>
<evidence type="ECO:0000313" key="4">
    <source>
        <dbReference type="Proteomes" id="UP000188912"/>
    </source>
</evidence>
<dbReference type="InterPro" id="IPR038375">
    <property type="entry name" value="NDUFAF7_sf"/>
</dbReference>
<keyword evidence="2" id="KW-0808">Transferase</keyword>
<dbReference type="KEGG" id="thd:BHV28_11990"/>
<keyword evidence="1 3" id="KW-0489">Methyltransferase</keyword>
<dbReference type="GO" id="GO:0035243">
    <property type="term" value="F:protein-arginine omega-N symmetric methyltransferase activity"/>
    <property type="evidence" value="ECO:0007669"/>
    <property type="project" value="TreeGrafter"/>
</dbReference>
<dbReference type="SUPFAM" id="SSF53335">
    <property type="entry name" value="S-adenosyl-L-methionine-dependent methyltransferases"/>
    <property type="match status" value="1"/>
</dbReference>
<dbReference type="PANTHER" id="PTHR12049">
    <property type="entry name" value="PROTEIN ARGININE METHYLTRANSFERASE NDUFAF7, MITOCHONDRIAL"/>
    <property type="match status" value="1"/>
</dbReference>
<dbReference type="AlphaFoldDB" id="A0A1U9JVH8"/>
<keyword evidence="4" id="KW-1185">Reference proteome</keyword>
<dbReference type="STRING" id="1902579.BHV28_11990"/>
<accession>A0A1U9JVH8</accession>
<evidence type="ECO:0000256" key="2">
    <source>
        <dbReference type="ARBA" id="ARBA00022679"/>
    </source>
</evidence>
<dbReference type="InterPro" id="IPR003788">
    <property type="entry name" value="NDUFAF7"/>
</dbReference>
<dbReference type="PANTHER" id="PTHR12049:SF7">
    <property type="entry name" value="PROTEIN ARGININE METHYLTRANSFERASE NDUFAF7, MITOCHONDRIAL"/>
    <property type="match status" value="1"/>
</dbReference>
<protein>
    <submittedName>
        <fullName evidence="3">Methyltransferase</fullName>
    </submittedName>
</protein>
<sequence length="358" mass="38475">MNRLQQKIVSLIRTQGAIDVSQYMQVALADPEYGYYKTAEPFGKDGDFITAPEISQMFGELLGLWALASWQALGSPATFALCEIGGGRGTLMDDVLRTLHKIAPQCLKAAHIVMVETSPRLAAIQQGKLRHHEANITWVENFASLPALPLVLMANELFDALPIHQYIAQGGVLYERLIAADEHGALYFTTGMPTPAGANALPDGTIIELSPARLALADEISTHIRANRGAALIVDYGALAPATGDTLQAMSKHGYCHALENPGQYDLTSHVDFAALARTAQQAGLKTAAMPQGAFLLALGLLERAGQLGANKDEAARAQIIADVERLAGTENRQMGELFKVLCLADQATTMPPFSWET</sequence>
<name>A0A1U9JVH8_9HYPH</name>
<evidence type="ECO:0000256" key="1">
    <source>
        <dbReference type="ARBA" id="ARBA00022603"/>
    </source>
</evidence>
<proteinExistence type="predicted"/>
<gene>
    <name evidence="3" type="ORF">BHV28_11990</name>
</gene>
<reference evidence="3 4" key="1">
    <citation type="journal article" date="2010" name="Science">
        <title>Genomic comparison of the ants Camponotus floridanus and Harpegnathos saltator.</title>
        <authorList>
            <person name="Bonasio R."/>
            <person name="Zhang G."/>
            <person name="Ye C."/>
            <person name="Mutti N.S."/>
            <person name="Fang X."/>
            <person name="Qin N."/>
            <person name="Donahue G."/>
            <person name="Yang P."/>
            <person name="Li Q."/>
            <person name="Li C."/>
            <person name="Zhang P."/>
            <person name="Huang Z."/>
            <person name="Berger S.L."/>
            <person name="Reinberg D."/>
            <person name="Wang J."/>
            <person name="Liebig J."/>
        </authorList>
    </citation>
    <scope>NUCLEOTIDE SEQUENCE [LARGE SCALE GENOMIC DNA]</scope>
    <source>
        <strain evidence="3 4">Hsal</strain>
    </source>
</reference>
<dbReference type="Pfam" id="PF02636">
    <property type="entry name" value="Methyltransf_28"/>
    <property type="match status" value="1"/>
</dbReference>
<reference evidence="3 4" key="2">
    <citation type="journal article" date="2016" name="Sci. Rep.">
        <title>The genome of Rhizobiales bacteria in predatory ants reveals urease gene functions but no genes for nitrogen fixation.</title>
        <authorList>
            <person name="Neuvonen M.M."/>
            <person name="Tamarit D."/>
            <person name="Naslund K."/>
            <person name="Liebig J."/>
            <person name="Feldhaar H."/>
            <person name="Moran N.A."/>
            <person name="Guy L."/>
            <person name="Andersson S.G."/>
        </authorList>
    </citation>
    <scope>NUCLEOTIDE SEQUENCE [LARGE SCALE GENOMIC DNA]</scope>
    <source>
        <strain evidence="3 4">Hsal</strain>
    </source>
</reference>
<evidence type="ECO:0000313" key="3">
    <source>
        <dbReference type="EMBL" id="AQS41885.1"/>
    </source>
</evidence>
<dbReference type="Gene3D" id="3.40.50.12710">
    <property type="match status" value="1"/>
</dbReference>